<proteinExistence type="predicted"/>
<organism evidence="2 3">
    <name type="scientific">Tilletia indica</name>
    <dbReference type="NCBI Taxonomy" id="43049"/>
    <lineage>
        <taxon>Eukaryota</taxon>
        <taxon>Fungi</taxon>
        <taxon>Dikarya</taxon>
        <taxon>Basidiomycota</taxon>
        <taxon>Ustilaginomycotina</taxon>
        <taxon>Exobasidiomycetes</taxon>
        <taxon>Tilletiales</taxon>
        <taxon>Tilletiaceae</taxon>
        <taxon>Tilletia</taxon>
    </lineage>
</organism>
<dbReference type="AlphaFoldDB" id="A0A177T2S8"/>
<reference evidence="2" key="2">
    <citation type="journal article" date="2019" name="IMA Fungus">
        <title>Genome sequencing and comparison of five Tilletia species to identify candidate genes for the detection of regulated species infecting wheat.</title>
        <authorList>
            <person name="Nguyen H.D.T."/>
            <person name="Sultana T."/>
            <person name="Kesanakurti P."/>
            <person name="Hambleton S."/>
        </authorList>
    </citation>
    <scope>NUCLEOTIDE SEQUENCE</scope>
    <source>
        <strain evidence="2">DAOMC 236416</strain>
    </source>
</reference>
<name>A0A177T2S8_9BASI</name>
<dbReference type="EMBL" id="LWDF02000663">
    <property type="protein sequence ID" value="KAE8244392.1"/>
    <property type="molecule type" value="Genomic_DNA"/>
</dbReference>
<dbReference type="Proteomes" id="UP000077521">
    <property type="component" value="Unassembled WGS sequence"/>
</dbReference>
<evidence type="ECO:0000313" key="3">
    <source>
        <dbReference type="Proteomes" id="UP000077521"/>
    </source>
</evidence>
<protein>
    <submittedName>
        <fullName evidence="2">Uncharacterized protein</fullName>
    </submittedName>
</protein>
<sequence length="333" mass="37525">MPIRRITIAELALSRTVARYAAAKYVKGNQRFICEMKEVLQKAATAKKRFDKRIRIRTDSGTTNSTVKETVILRTGSDSDLSAQRSWFTRLIMGTNDPLVIQKDVSPPITDAQVLHLLPKDTLTPARCIREEELTQESAEVEIREEVWTWEELSKELTRMKDTVEWIDVRDFPKHGELEKLSPAACELFRWVGPFPGVKDPANLGSTTALTHQLCGLAEWCKERTGGQNGRDAQEKVYIAFGSRSEDKNEAGAMKVLLWVQNYNTANAIQLPRAAEDRVLLPKYGAAASGIDSSDEDMDRRPVGAEWWWCRDSQGRQCSGSSRLRPSAITKAR</sequence>
<evidence type="ECO:0000256" key="1">
    <source>
        <dbReference type="SAM" id="MobiDB-lite"/>
    </source>
</evidence>
<keyword evidence="3" id="KW-1185">Reference proteome</keyword>
<reference evidence="2" key="1">
    <citation type="submission" date="2016-04" db="EMBL/GenBank/DDBJ databases">
        <authorList>
            <person name="Nguyen H.D."/>
            <person name="Samba Siva P."/>
            <person name="Cullis J."/>
            <person name="Levesque C.A."/>
            <person name="Hambleton S."/>
        </authorList>
    </citation>
    <scope>NUCLEOTIDE SEQUENCE</scope>
    <source>
        <strain evidence="2">DAOMC 236416</strain>
    </source>
</reference>
<gene>
    <name evidence="2" type="ORF">A4X13_0g6628</name>
</gene>
<accession>A0A177T2S8</accession>
<comment type="caution">
    <text evidence="2">The sequence shown here is derived from an EMBL/GenBank/DDBJ whole genome shotgun (WGS) entry which is preliminary data.</text>
</comment>
<feature type="region of interest" description="Disordered" evidence="1">
    <location>
        <begin position="314"/>
        <end position="333"/>
    </location>
</feature>
<feature type="compositionally biased region" description="Polar residues" evidence="1">
    <location>
        <begin position="315"/>
        <end position="324"/>
    </location>
</feature>
<evidence type="ECO:0000313" key="2">
    <source>
        <dbReference type="EMBL" id="KAE8244392.1"/>
    </source>
</evidence>